<keyword evidence="2" id="KW-1185">Reference proteome</keyword>
<name>A0A9P4QXX9_9PLEO</name>
<evidence type="ECO:0000313" key="1">
    <source>
        <dbReference type="EMBL" id="KAF2732986.1"/>
    </source>
</evidence>
<comment type="caution">
    <text evidence="1">The sequence shown here is derived from an EMBL/GenBank/DDBJ whole genome shotgun (WGS) entry which is preliminary data.</text>
</comment>
<protein>
    <submittedName>
        <fullName evidence="1">Uncharacterized protein</fullName>
    </submittedName>
</protein>
<dbReference type="EMBL" id="ML996168">
    <property type="protein sequence ID" value="KAF2732986.1"/>
    <property type="molecule type" value="Genomic_DNA"/>
</dbReference>
<reference evidence="1" key="1">
    <citation type="journal article" date="2020" name="Stud. Mycol.">
        <title>101 Dothideomycetes genomes: a test case for predicting lifestyles and emergence of pathogens.</title>
        <authorList>
            <person name="Haridas S."/>
            <person name="Albert R."/>
            <person name="Binder M."/>
            <person name="Bloem J."/>
            <person name="Labutti K."/>
            <person name="Salamov A."/>
            <person name="Andreopoulos B."/>
            <person name="Baker S."/>
            <person name="Barry K."/>
            <person name="Bills G."/>
            <person name="Bluhm B."/>
            <person name="Cannon C."/>
            <person name="Castanera R."/>
            <person name="Culley D."/>
            <person name="Daum C."/>
            <person name="Ezra D."/>
            <person name="Gonzalez J."/>
            <person name="Henrissat B."/>
            <person name="Kuo A."/>
            <person name="Liang C."/>
            <person name="Lipzen A."/>
            <person name="Lutzoni F."/>
            <person name="Magnuson J."/>
            <person name="Mondo S."/>
            <person name="Nolan M."/>
            <person name="Ohm R."/>
            <person name="Pangilinan J."/>
            <person name="Park H.-J."/>
            <person name="Ramirez L."/>
            <person name="Alfaro M."/>
            <person name="Sun H."/>
            <person name="Tritt A."/>
            <person name="Yoshinaga Y."/>
            <person name="Zwiers L.-H."/>
            <person name="Turgeon B."/>
            <person name="Goodwin S."/>
            <person name="Spatafora J."/>
            <person name="Crous P."/>
            <person name="Grigoriev I."/>
        </authorList>
    </citation>
    <scope>NUCLEOTIDE SEQUENCE</scope>
    <source>
        <strain evidence="1">CBS 125425</strain>
    </source>
</reference>
<evidence type="ECO:0000313" key="2">
    <source>
        <dbReference type="Proteomes" id="UP000799444"/>
    </source>
</evidence>
<accession>A0A9P4QXX9</accession>
<organism evidence="1 2">
    <name type="scientific">Polyplosphaeria fusca</name>
    <dbReference type="NCBI Taxonomy" id="682080"/>
    <lineage>
        <taxon>Eukaryota</taxon>
        <taxon>Fungi</taxon>
        <taxon>Dikarya</taxon>
        <taxon>Ascomycota</taxon>
        <taxon>Pezizomycotina</taxon>
        <taxon>Dothideomycetes</taxon>
        <taxon>Pleosporomycetidae</taxon>
        <taxon>Pleosporales</taxon>
        <taxon>Tetraplosphaeriaceae</taxon>
        <taxon>Polyplosphaeria</taxon>
    </lineage>
</organism>
<proteinExistence type="predicted"/>
<dbReference type="Proteomes" id="UP000799444">
    <property type="component" value="Unassembled WGS sequence"/>
</dbReference>
<gene>
    <name evidence="1" type="ORF">EJ04DRAFT_297522</name>
</gene>
<sequence>MALTYYHLGDVKWIPADAPPALQFLQSFVPAFDGSSHGTRLAHCSPTATYTCNNFGPLRISYMNKSFELRDSVARSVLHVVNQVWILTEPDDKITLLLDSTLTIPFKGANKSSILEGFTAMKLSKPDDAGKGAHGLWIDSIEISMDLGPLNPMWDMIMDRALDMARQAGYYFA</sequence>
<dbReference type="AlphaFoldDB" id="A0A9P4QXX9"/>
<dbReference type="OrthoDB" id="5371016at2759"/>